<reference evidence="2 3" key="1">
    <citation type="submission" date="2018-11" db="EMBL/GenBank/DDBJ databases">
        <title>Genome sequencing of Lachnoanaerobaculum sp. KCOM 2030 (= ChDC B114).</title>
        <authorList>
            <person name="Kook J.-K."/>
            <person name="Park S.-N."/>
            <person name="Lim Y.K."/>
        </authorList>
    </citation>
    <scope>NUCLEOTIDE SEQUENCE [LARGE SCALE GENOMIC DNA]</scope>
    <source>
        <strain evidence="2 3">KCOM 2030</strain>
    </source>
</reference>
<dbReference type="GO" id="GO:0003677">
    <property type="term" value="F:DNA binding"/>
    <property type="evidence" value="ECO:0007669"/>
    <property type="project" value="InterPro"/>
</dbReference>
<dbReference type="InterPro" id="IPR001387">
    <property type="entry name" value="Cro/C1-type_HTH"/>
</dbReference>
<keyword evidence="3" id="KW-1185">Reference proteome</keyword>
<gene>
    <name evidence="2" type="ORF">EHV10_13105</name>
</gene>
<dbReference type="Gene3D" id="1.10.260.40">
    <property type="entry name" value="lambda repressor-like DNA-binding domains"/>
    <property type="match status" value="1"/>
</dbReference>
<feature type="domain" description="HTH cro/C1-type" evidence="1">
    <location>
        <begin position="10"/>
        <end position="63"/>
    </location>
</feature>
<dbReference type="OrthoDB" id="9812960at2"/>
<protein>
    <submittedName>
        <fullName evidence="2">XRE family transcriptional regulator</fullName>
    </submittedName>
</protein>
<comment type="caution">
    <text evidence="2">The sequence shown here is derived from an EMBL/GenBank/DDBJ whole genome shotgun (WGS) entry which is preliminary data.</text>
</comment>
<evidence type="ECO:0000313" key="3">
    <source>
        <dbReference type="Proteomes" id="UP000272490"/>
    </source>
</evidence>
<dbReference type="InterPro" id="IPR010982">
    <property type="entry name" value="Lambda_DNA-bd_dom_sf"/>
</dbReference>
<dbReference type="RefSeq" id="WP_128675040.1">
    <property type="nucleotide sequence ID" value="NZ_RRCO01000007.1"/>
</dbReference>
<dbReference type="Proteomes" id="UP000272490">
    <property type="component" value="Unassembled WGS sequence"/>
</dbReference>
<dbReference type="Pfam" id="PF01381">
    <property type="entry name" value="HTH_3"/>
    <property type="match status" value="1"/>
</dbReference>
<accession>A0A3P3QUX2</accession>
<evidence type="ECO:0000313" key="2">
    <source>
        <dbReference type="EMBL" id="RRJ24329.1"/>
    </source>
</evidence>
<dbReference type="AlphaFoldDB" id="A0A3P3QUX2"/>
<dbReference type="EMBL" id="RRCO01000007">
    <property type="protein sequence ID" value="RRJ24329.1"/>
    <property type="molecule type" value="Genomic_DNA"/>
</dbReference>
<dbReference type="PROSITE" id="PS50943">
    <property type="entry name" value="HTH_CROC1"/>
    <property type="match status" value="1"/>
</dbReference>
<evidence type="ECO:0000259" key="1">
    <source>
        <dbReference type="PROSITE" id="PS50943"/>
    </source>
</evidence>
<name>A0A3P3QUX2_9FIRM</name>
<dbReference type="CDD" id="cd00093">
    <property type="entry name" value="HTH_XRE"/>
    <property type="match status" value="1"/>
</dbReference>
<sequence>MLTTFGKICRKIRIDQGILMYDMAKELGVSSAFLSKVENGKSKPVREWAERIKELYDLDENTYRELVDAIEEARTEVVEMISAGNQDDMDMILKFARQLGTMSDSKKETFAKLLERKRGVDE</sequence>
<proteinExistence type="predicted"/>
<dbReference type="SUPFAM" id="SSF47413">
    <property type="entry name" value="lambda repressor-like DNA-binding domains"/>
    <property type="match status" value="1"/>
</dbReference>
<organism evidence="2 3">
    <name type="scientific">Lachnoanaerobaculum gingivalis</name>
    <dbReference type="NCBI Taxonomy" id="2490855"/>
    <lineage>
        <taxon>Bacteria</taxon>
        <taxon>Bacillati</taxon>
        <taxon>Bacillota</taxon>
        <taxon>Clostridia</taxon>
        <taxon>Lachnospirales</taxon>
        <taxon>Lachnospiraceae</taxon>
        <taxon>Lachnoanaerobaculum</taxon>
    </lineage>
</organism>